<dbReference type="AlphaFoldDB" id="A0A381Q0K6"/>
<dbReference type="CDD" id="cd10456">
    <property type="entry name" value="GIY-YIG_UPF0213"/>
    <property type="match status" value="1"/>
</dbReference>
<dbReference type="PROSITE" id="PS50164">
    <property type="entry name" value="GIY_YIG"/>
    <property type="match status" value="1"/>
</dbReference>
<gene>
    <name evidence="2" type="ORF">METZ01_LOCUS25659</name>
</gene>
<proteinExistence type="predicted"/>
<accession>A0A381Q0K6</accession>
<dbReference type="PANTHER" id="PTHR34477">
    <property type="entry name" value="UPF0213 PROTEIN YHBQ"/>
    <property type="match status" value="1"/>
</dbReference>
<organism evidence="2">
    <name type="scientific">marine metagenome</name>
    <dbReference type="NCBI Taxonomy" id="408172"/>
    <lineage>
        <taxon>unclassified sequences</taxon>
        <taxon>metagenomes</taxon>
        <taxon>ecological metagenomes</taxon>
    </lineage>
</organism>
<reference evidence="2" key="1">
    <citation type="submission" date="2018-05" db="EMBL/GenBank/DDBJ databases">
        <authorList>
            <person name="Lanie J.A."/>
            <person name="Ng W.-L."/>
            <person name="Kazmierczak K.M."/>
            <person name="Andrzejewski T.M."/>
            <person name="Davidsen T.M."/>
            <person name="Wayne K.J."/>
            <person name="Tettelin H."/>
            <person name="Glass J.I."/>
            <person name="Rusch D."/>
            <person name="Podicherti R."/>
            <person name="Tsui H.-C.T."/>
            <person name="Winkler M.E."/>
        </authorList>
    </citation>
    <scope>NUCLEOTIDE SEQUENCE</scope>
</reference>
<dbReference type="EMBL" id="UINC01001159">
    <property type="protein sequence ID" value="SUZ72805.1"/>
    <property type="molecule type" value="Genomic_DNA"/>
</dbReference>
<name>A0A381Q0K6_9ZZZZ</name>
<dbReference type="Gene3D" id="3.40.1440.10">
    <property type="entry name" value="GIY-YIG endonuclease"/>
    <property type="match status" value="1"/>
</dbReference>
<dbReference type="PANTHER" id="PTHR34477:SF1">
    <property type="entry name" value="UPF0213 PROTEIN YHBQ"/>
    <property type="match status" value="1"/>
</dbReference>
<dbReference type="InterPro" id="IPR050190">
    <property type="entry name" value="UPF0213_domain"/>
</dbReference>
<sequence>MGKRETLWHLYMIRGSDDSLYTGITIDVKRRFEEHSNQGHLAGTNKGAKALRGKYPLLLELQIPVGNRSEAAKLEYKIKQLSKSEKEALVRGDFSICSPSKVNNIQGRSNRY</sequence>
<evidence type="ECO:0000259" key="1">
    <source>
        <dbReference type="PROSITE" id="PS50164"/>
    </source>
</evidence>
<feature type="domain" description="GIY-YIG" evidence="1">
    <location>
        <begin position="6"/>
        <end position="88"/>
    </location>
</feature>
<dbReference type="InterPro" id="IPR000305">
    <property type="entry name" value="GIY-YIG_endonuc"/>
</dbReference>
<dbReference type="Pfam" id="PF01541">
    <property type="entry name" value="GIY-YIG"/>
    <property type="match status" value="1"/>
</dbReference>
<dbReference type="InterPro" id="IPR035901">
    <property type="entry name" value="GIY-YIG_endonuc_sf"/>
</dbReference>
<protein>
    <recommendedName>
        <fullName evidence="1">GIY-YIG domain-containing protein</fullName>
    </recommendedName>
</protein>
<dbReference type="SUPFAM" id="SSF82771">
    <property type="entry name" value="GIY-YIG endonuclease"/>
    <property type="match status" value="1"/>
</dbReference>
<evidence type="ECO:0000313" key="2">
    <source>
        <dbReference type="EMBL" id="SUZ72805.1"/>
    </source>
</evidence>